<reference evidence="2" key="1">
    <citation type="journal article" date="2024" name="Antonie Van Leeuwenhoek">
        <title>Bradyrhizobium ontarionense sp. nov., a novel bacterial symbiont isolated from Aeschynomene indica (Indian jointvetch), harbours photosynthesis, nitrogen fixation and nitrous oxide (N2O) reductase genes.</title>
        <authorList>
            <person name="Bromfield E.S.P."/>
            <person name="Cloutier S."/>
        </authorList>
    </citation>
    <scope>NUCLEOTIDE SEQUENCE</scope>
    <source>
        <strain evidence="2">A19</strain>
    </source>
</reference>
<dbReference type="EMBL" id="CP088156">
    <property type="protein sequence ID" value="UFZ03820.1"/>
    <property type="molecule type" value="Genomic_DNA"/>
</dbReference>
<evidence type="ECO:0000313" key="2">
    <source>
        <dbReference type="EMBL" id="UFZ03820.1"/>
    </source>
</evidence>
<keyword evidence="1" id="KW-0732">Signal</keyword>
<feature type="signal peptide" evidence="1">
    <location>
        <begin position="1"/>
        <end position="22"/>
    </location>
</feature>
<dbReference type="RefSeq" id="WP_231319834.1">
    <property type="nucleotide sequence ID" value="NZ_CP088156.1"/>
</dbReference>
<keyword evidence="3" id="KW-1185">Reference proteome</keyword>
<feature type="chain" id="PRO_5046367782" evidence="1">
    <location>
        <begin position="23"/>
        <end position="96"/>
    </location>
</feature>
<proteinExistence type="predicted"/>
<organism evidence="2 3">
    <name type="scientific">Bradyrhizobium ontarionense</name>
    <dbReference type="NCBI Taxonomy" id="2898149"/>
    <lineage>
        <taxon>Bacteria</taxon>
        <taxon>Pseudomonadati</taxon>
        <taxon>Pseudomonadota</taxon>
        <taxon>Alphaproteobacteria</taxon>
        <taxon>Hyphomicrobiales</taxon>
        <taxon>Nitrobacteraceae</taxon>
        <taxon>Bradyrhizobium</taxon>
    </lineage>
</organism>
<evidence type="ECO:0000256" key="1">
    <source>
        <dbReference type="SAM" id="SignalP"/>
    </source>
</evidence>
<accession>A0ABY3R8Y6</accession>
<sequence>MTAKMIACATVLITCSITAARAEGECAKITIIEDRLACIEKKADAVPSMVGSALSGVKIEQAARSGICLYFNDRGQPALSISDCSHSSEQTFNIHK</sequence>
<name>A0ABY3R8Y6_9BRAD</name>
<dbReference type="Proteomes" id="UP001431010">
    <property type="component" value="Chromosome"/>
</dbReference>
<evidence type="ECO:0000313" key="3">
    <source>
        <dbReference type="Proteomes" id="UP001431010"/>
    </source>
</evidence>
<protein>
    <submittedName>
        <fullName evidence="2">Uncharacterized protein</fullName>
    </submittedName>
</protein>
<gene>
    <name evidence="2" type="ORF">LQG66_32230</name>
</gene>